<evidence type="ECO:0000313" key="2">
    <source>
        <dbReference type="EMBL" id="OTX96049.1"/>
    </source>
</evidence>
<dbReference type="RefSeq" id="WP_088092174.1">
    <property type="nucleotide sequence ID" value="NZ_JARMNH010000063.1"/>
</dbReference>
<dbReference type="FunFam" id="1.10.530.10:FF:000013">
    <property type="entry name" value="Pneumococcal vaccine antigen A"/>
    <property type="match status" value="1"/>
</dbReference>
<dbReference type="SUPFAM" id="SSF53955">
    <property type="entry name" value="Lysozyme-like"/>
    <property type="match status" value="1"/>
</dbReference>
<gene>
    <name evidence="2" type="ORF">BK730_03505</name>
</gene>
<organism evidence="2 3">
    <name type="scientific">Bacillus wiedmannii</name>
    <dbReference type="NCBI Taxonomy" id="1890302"/>
    <lineage>
        <taxon>Bacteria</taxon>
        <taxon>Bacillati</taxon>
        <taxon>Bacillota</taxon>
        <taxon>Bacilli</taxon>
        <taxon>Bacillales</taxon>
        <taxon>Bacillaceae</taxon>
        <taxon>Bacillus</taxon>
        <taxon>Bacillus cereus group</taxon>
    </lineage>
</organism>
<dbReference type="PANTHER" id="PTHR34135:SF3">
    <property type="entry name" value="PNEUMOCOCCAL VACCINE ANTIGEN A"/>
    <property type="match status" value="1"/>
</dbReference>
<dbReference type="Proteomes" id="UP000194945">
    <property type="component" value="Unassembled WGS sequence"/>
</dbReference>
<dbReference type="GO" id="GO:0016052">
    <property type="term" value="P:carbohydrate catabolic process"/>
    <property type="evidence" value="ECO:0007669"/>
    <property type="project" value="TreeGrafter"/>
</dbReference>
<dbReference type="InterPro" id="IPR047194">
    <property type="entry name" value="CwlT-like_lysozyme"/>
</dbReference>
<evidence type="ECO:0000313" key="3">
    <source>
        <dbReference type="Proteomes" id="UP000194945"/>
    </source>
</evidence>
<dbReference type="InterPro" id="IPR023346">
    <property type="entry name" value="Lysozyme-like_dom_sf"/>
</dbReference>
<comment type="caution">
    <text evidence="2">The sequence shown here is derived from an EMBL/GenBank/DDBJ whole genome shotgun (WGS) entry which is preliminary data.</text>
</comment>
<dbReference type="CDD" id="cd16891">
    <property type="entry name" value="CwlT-like"/>
    <property type="match status" value="1"/>
</dbReference>
<dbReference type="Pfam" id="PF13702">
    <property type="entry name" value="Lysozyme_like"/>
    <property type="match status" value="1"/>
</dbReference>
<dbReference type="EMBL" id="NFDE01000011">
    <property type="protein sequence ID" value="OTX96049.1"/>
    <property type="molecule type" value="Genomic_DNA"/>
</dbReference>
<evidence type="ECO:0000259" key="1">
    <source>
        <dbReference type="Pfam" id="PF13702"/>
    </source>
</evidence>
<name>A0A242ZLP3_9BACI</name>
<proteinExistence type="predicted"/>
<reference evidence="2 3" key="1">
    <citation type="submission" date="2016-10" db="EMBL/GenBank/DDBJ databases">
        <title>Comparative genomics of Bacillus thuringiensis reveals a path to pathogens against multiple invertebrate hosts.</title>
        <authorList>
            <person name="Zheng J."/>
            <person name="Gao Q."/>
            <person name="Liu H."/>
            <person name="Peng D."/>
            <person name="Ruan L."/>
            <person name="Sun M."/>
        </authorList>
    </citation>
    <scope>NUCLEOTIDE SEQUENCE [LARGE SCALE GENOMIC DNA]</scope>
    <source>
        <strain evidence="2">BGSC 4BK1</strain>
    </source>
</reference>
<dbReference type="PANTHER" id="PTHR34135">
    <property type="entry name" value="LYSOZYME"/>
    <property type="match status" value="1"/>
</dbReference>
<protein>
    <submittedName>
        <fullName evidence="2">Lysozyme</fullName>
    </submittedName>
</protein>
<dbReference type="AlphaFoldDB" id="A0A242ZLP3"/>
<sequence>MSILAASVKTKNLPQQVLRWQSMVESECSAQGVSELVPYVLGIIMVESDGNSETTPDIMQSSESQGWPMNTIKNPKDSIYYGVKHLKGAFDDAKKNGITDLSAIVQSYNFGRAYLRWLASNNKQHSLPVADLYSKTVVAPSLGNTTGAMVKYSQPIAVAYNGGYRYKNGGNFFYSEIVKQYVDFDGGNGGGDNKPIQPKGLGIATSKYPEGAGINLYNSANKDAWFTGNVINTKMPYLIIDAAWYGGNENMLCLGREAWAKEEHFDVQWFYAYSKYPAGAGINTYSGPNGEWTGTVDGSVAYKIYARKDSYISIGPNAWVKEEHFDVK</sequence>
<feature type="domain" description="CwlT-like lysozyme" evidence="1">
    <location>
        <begin position="15"/>
        <end position="181"/>
    </location>
</feature>
<accession>A0A242ZLP3</accession>
<dbReference type="Gene3D" id="1.10.530.10">
    <property type="match status" value="1"/>
</dbReference>